<dbReference type="InterPro" id="IPR015963">
    <property type="entry name" value="Uridylate_kinase_bac"/>
</dbReference>
<keyword evidence="6 12" id="KW-0808">Transferase</keyword>
<accession>A0ABV6J3Y2</accession>
<evidence type="ECO:0000256" key="3">
    <source>
        <dbReference type="ARBA" id="ARBA00007614"/>
    </source>
</evidence>
<dbReference type="InterPro" id="IPR011817">
    <property type="entry name" value="Uridylate_kinase"/>
</dbReference>
<dbReference type="GO" id="GO:0033862">
    <property type="term" value="F:UMP kinase activity"/>
    <property type="evidence" value="ECO:0007669"/>
    <property type="project" value="UniProtKB-EC"/>
</dbReference>
<evidence type="ECO:0000259" key="13">
    <source>
        <dbReference type="Pfam" id="PF00696"/>
    </source>
</evidence>
<feature type="binding site" evidence="12">
    <location>
        <position position="53"/>
    </location>
    <ligand>
        <name>ATP</name>
        <dbReference type="ChEBI" id="CHEBI:30616"/>
    </ligand>
</feature>
<comment type="subcellular location">
    <subcellularLocation>
        <location evidence="1 12">Cytoplasm</location>
    </subcellularLocation>
</comment>
<keyword evidence="7 12" id="KW-0547">Nucleotide-binding</keyword>
<evidence type="ECO:0000313" key="15">
    <source>
        <dbReference type="Proteomes" id="UP001589818"/>
    </source>
</evidence>
<dbReference type="RefSeq" id="WP_204820192.1">
    <property type="nucleotide sequence ID" value="NZ_JANHOF010000010.1"/>
</dbReference>
<feature type="binding site" evidence="12">
    <location>
        <begin position="10"/>
        <end position="13"/>
    </location>
    <ligand>
        <name>ATP</name>
        <dbReference type="ChEBI" id="CHEBI:30616"/>
    </ligand>
</feature>
<evidence type="ECO:0000256" key="8">
    <source>
        <dbReference type="ARBA" id="ARBA00022777"/>
    </source>
</evidence>
<comment type="caution">
    <text evidence="12">Lacks conserved residue(s) required for the propagation of feature annotation.</text>
</comment>
<evidence type="ECO:0000256" key="2">
    <source>
        <dbReference type="ARBA" id="ARBA00004791"/>
    </source>
</evidence>
<evidence type="ECO:0000256" key="10">
    <source>
        <dbReference type="ARBA" id="ARBA00022975"/>
    </source>
</evidence>
<keyword evidence="4 12" id="KW-0963">Cytoplasm</keyword>
<dbReference type="PANTHER" id="PTHR42833:SF4">
    <property type="entry name" value="URIDYLATE KINASE PUMPKIN, CHLOROPLASTIC"/>
    <property type="match status" value="1"/>
</dbReference>
<organism evidence="14 15">
    <name type="scientific">Paenibacillus mendelii</name>
    <dbReference type="NCBI Taxonomy" id="206163"/>
    <lineage>
        <taxon>Bacteria</taxon>
        <taxon>Bacillati</taxon>
        <taxon>Bacillota</taxon>
        <taxon>Bacilli</taxon>
        <taxon>Bacillales</taxon>
        <taxon>Paenibacillaceae</taxon>
        <taxon>Paenibacillus</taxon>
    </lineage>
</organism>
<feature type="domain" description="Aspartate/glutamate/uridylate kinase" evidence="13">
    <location>
        <begin position="5"/>
        <end position="215"/>
    </location>
</feature>
<evidence type="ECO:0000256" key="11">
    <source>
        <dbReference type="ARBA" id="ARBA00047767"/>
    </source>
</evidence>
<feature type="binding site" evidence="12">
    <location>
        <position position="52"/>
    </location>
    <ligand>
        <name>UMP</name>
        <dbReference type="ChEBI" id="CHEBI:57865"/>
    </ligand>
</feature>
<keyword evidence="15" id="KW-1185">Reference proteome</keyword>
<dbReference type="InterPro" id="IPR001048">
    <property type="entry name" value="Asp/Glu/Uridylate_kinase"/>
</dbReference>
<feature type="binding site" evidence="12">
    <location>
        <position position="171"/>
    </location>
    <ligand>
        <name>ATP</name>
        <dbReference type="ChEBI" id="CHEBI:30616"/>
    </ligand>
</feature>
<evidence type="ECO:0000256" key="6">
    <source>
        <dbReference type="ARBA" id="ARBA00022679"/>
    </source>
</evidence>
<gene>
    <name evidence="12 14" type="primary">pyrH</name>
    <name evidence="14" type="ORF">ACFFJ8_04205</name>
</gene>
<dbReference type="Gene3D" id="3.40.1160.10">
    <property type="entry name" value="Acetylglutamate kinase-like"/>
    <property type="match status" value="1"/>
</dbReference>
<dbReference type="SUPFAM" id="SSF53633">
    <property type="entry name" value="Carbamate kinase-like"/>
    <property type="match status" value="1"/>
</dbReference>
<keyword evidence="8 12" id="KW-0418">Kinase</keyword>
<dbReference type="CDD" id="cd04254">
    <property type="entry name" value="AAK_UMPK-PyrH-Ec"/>
    <property type="match status" value="1"/>
</dbReference>
<reference evidence="14 15" key="1">
    <citation type="submission" date="2024-09" db="EMBL/GenBank/DDBJ databases">
        <authorList>
            <person name="Sun Q."/>
            <person name="Mori K."/>
        </authorList>
    </citation>
    <scope>NUCLEOTIDE SEQUENCE [LARGE SCALE GENOMIC DNA]</scope>
    <source>
        <strain evidence="14 15">CCM 4839</strain>
    </source>
</reference>
<keyword evidence="5 12" id="KW-0021">Allosteric enzyme</keyword>
<evidence type="ECO:0000256" key="7">
    <source>
        <dbReference type="ARBA" id="ARBA00022741"/>
    </source>
</evidence>
<sequence length="248" mass="26709">MIKYKRILVKLSGGAVAGQSGAGFDPDRMNRIAGEIMSVIELGVEVSIVIGGGNIFRGNLAERWGIERAEADNIGTLATVVNSLMLRGVLKAGTSKEVRVMTAIPITSVAEPYIRLRAIHHLEKGYIVIFAGGNGQPYVTTDYPSVQRAIEVNSEALLVAKQGVDGVMSGDPKVDPGARKYRSLHYDDVLRHDLKVMDQSAFILARDYGLPIHVVGFDTPGSLRAVCEGLEAGTIISQDSVLAYDEEI</sequence>
<feature type="binding site" evidence="12">
    <location>
        <position position="57"/>
    </location>
    <ligand>
        <name>ATP</name>
        <dbReference type="ChEBI" id="CHEBI:30616"/>
    </ligand>
</feature>
<evidence type="ECO:0000256" key="12">
    <source>
        <dbReference type="HAMAP-Rule" id="MF_01220"/>
    </source>
</evidence>
<comment type="pathway">
    <text evidence="2 12">Pyrimidine metabolism; CTP biosynthesis via de novo pathway; UDP from UMP (UMPK route): step 1/1.</text>
</comment>
<evidence type="ECO:0000256" key="4">
    <source>
        <dbReference type="ARBA" id="ARBA00022490"/>
    </source>
</evidence>
<comment type="function">
    <text evidence="12">Catalyzes the reversible phosphorylation of UMP to UDP.</text>
</comment>
<evidence type="ECO:0000256" key="5">
    <source>
        <dbReference type="ARBA" id="ARBA00022533"/>
    </source>
</evidence>
<dbReference type="Proteomes" id="UP001589818">
    <property type="component" value="Unassembled WGS sequence"/>
</dbReference>
<evidence type="ECO:0000256" key="9">
    <source>
        <dbReference type="ARBA" id="ARBA00022840"/>
    </source>
</evidence>
<comment type="caution">
    <text evidence="14">The sequence shown here is derived from an EMBL/GenBank/DDBJ whole genome shotgun (WGS) entry which is preliminary data.</text>
</comment>
<evidence type="ECO:0000313" key="14">
    <source>
        <dbReference type="EMBL" id="MFC0390578.1"/>
    </source>
</evidence>
<keyword evidence="9 12" id="KW-0067">ATP-binding</keyword>
<feature type="binding site" evidence="12">
    <location>
        <position position="162"/>
    </location>
    <ligand>
        <name>ATP</name>
        <dbReference type="ChEBI" id="CHEBI:30616"/>
    </ligand>
</feature>
<dbReference type="EMBL" id="JBHLVF010000008">
    <property type="protein sequence ID" value="MFC0390578.1"/>
    <property type="molecule type" value="Genomic_DNA"/>
</dbReference>
<proteinExistence type="inferred from homology"/>
<dbReference type="PIRSF" id="PIRSF005650">
    <property type="entry name" value="Uridylate_kin"/>
    <property type="match status" value="1"/>
</dbReference>
<name>A0ABV6J3Y2_9BACL</name>
<comment type="similarity">
    <text evidence="3 12">Belongs to the UMP kinase family.</text>
</comment>
<comment type="catalytic activity">
    <reaction evidence="11 12">
        <text>UMP + ATP = UDP + ADP</text>
        <dbReference type="Rhea" id="RHEA:24400"/>
        <dbReference type="ChEBI" id="CHEBI:30616"/>
        <dbReference type="ChEBI" id="CHEBI:57865"/>
        <dbReference type="ChEBI" id="CHEBI:58223"/>
        <dbReference type="ChEBI" id="CHEBI:456216"/>
        <dbReference type="EC" id="2.7.4.22"/>
    </reaction>
</comment>
<dbReference type="NCBIfam" id="TIGR02075">
    <property type="entry name" value="pyrH_bact"/>
    <property type="match status" value="1"/>
</dbReference>
<feature type="binding site" evidence="12">
    <location>
        <begin position="134"/>
        <end position="141"/>
    </location>
    <ligand>
        <name>UMP</name>
        <dbReference type="ChEBI" id="CHEBI:57865"/>
    </ligand>
</feature>
<dbReference type="InterPro" id="IPR036393">
    <property type="entry name" value="AceGlu_kinase-like_sf"/>
</dbReference>
<evidence type="ECO:0000256" key="1">
    <source>
        <dbReference type="ARBA" id="ARBA00004496"/>
    </source>
</evidence>
<feature type="binding site" evidence="12">
    <location>
        <position position="72"/>
    </location>
    <ligand>
        <name>UMP</name>
        <dbReference type="ChEBI" id="CHEBI:57865"/>
    </ligand>
</feature>
<protein>
    <recommendedName>
        <fullName evidence="12">Uridylate kinase</fullName>
        <shortName evidence="12">UK</shortName>
        <ecNumber evidence="12">2.7.4.22</ecNumber>
    </recommendedName>
    <alternativeName>
        <fullName evidence="12">Uridine monophosphate kinase</fullName>
        <shortName evidence="12">UMP kinase</shortName>
        <shortName evidence="12">UMPK</shortName>
    </alternativeName>
</protein>
<dbReference type="Pfam" id="PF00696">
    <property type="entry name" value="AA_kinase"/>
    <property type="match status" value="1"/>
</dbReference>
<keyword evidence="10 12" id="KW-0665">Pyrimidine biosynthesis</keyword>
<dbReference type="EC" id="2.7.4.22" evidence="12"/>
<dbReference type="PANTHER" id="PTHR42833">
    <property type="entry name" value="URIDYLATE KINASE"/>
    <property type="match status" value="1"/>
</dbReference>
<feature type="region of interest" description="Involved in allosteric activation by GTP" evidence="12">
    <location>
        <begin position="18"/>
        <end position="23"/>
    </location>
</feature>
<dbReference type="HAMAP" id="MF_01220_B">
    <property type="entry name" value="PyrH_B"/>
    <property type="match status" value="1"/>
</dbReference>
<comment type="subunit">
    <text evidence="12">Homohexamer.</text>
</comment>
<comment type="activity regulation">
    <text evidence="12">Allosterically activated by GTP. Inhibited by UTP.</text>
</comment>